<reference evidence="9" key="1">
    <citation type="submission" date="2025-08" db="UniProtKB">
        <authorList>
            <consortium name="RefSeq"/>
        </authorList>
    </citation>
    <scope>IDENTIFICATION</scope>
    <source>
        <tissue evidence="9">Gonad</tissue>
    </source>
</reference>
<feature type="repeat" description="WD" evidence="6">
    <location>
        <begin position="366"/>
        <end position="398"/>
    </location>
</feature>
<protein>
    <submittedName>
        <fullName evidence="9">Denticleless protein homolog isoform X1</fullName>
    </submittedName>
</protein>
<feature type="region of interest" description="Disordered" evidence="7">
    <location>
        <begin position="423"/>
        <end position="505"/>
    </location>
</feature>
<feature type="region of interest" description="Disordered" evidence="7">
    <location>
        <begin position="517"/>
        <end position="594"/>
    </location>
</feature>
<dbReference type="CDD" id="cd00200">
    <property type="entry name" value="WD40"/>
    <property type="match status" value="1"/>
</dbReference>
<name>A0A6P4YVR5_BRABE</name>
<dbReference type="PRINTS" id="PR00320">
    <property type="entry name" value="GPROTEINBRPT"/>
</dbReference>
<dbReference type="GO" id="GO:0030674">
    <property type="term" value="F:protein-macromolecule adaptor activity"/>
    <property type="evidence" value="ECO:0007669"/>
    <property type="project" value="TreeGrafter"/>
</dbReference>
<dbReference type="Pfam" id="PF00400">
    <property type="entry name" value="WD40"/>
    <property type="match status" value="5"/>
</dbReference>
<dbReference type="OrthoDB" id="2096344at2759"/>
<gene>
    <name evidence="9" type="primary">LOC109471078</name>
</gene>
<evidence type="ECO:0000256" key="3">
    <source>
        <dbReference type="ARBA" id="ARBA00022737"/>
    </source>
</evidence>
<feature type="compositionally biased region" description="Polar residues" evidence="7">
    <location>
        <begin position="717"/>
        <end position="735"/>
    </location>
</feature>
<feature type="compositionally biased region" description="Polar residues" evidence="7">
    <location>
        <begin position="217"/>
        <end position="228"/>
    </location>
</feature>
<keyword evidence="3" id="KW-0677">Repeat</keyword>
<dbReference type="Proteomes" id="UP000515135">
    <property type="component" value="Unplaced"/>
</dbReference>
<feature type="compositionally biased region" description="Basic and acidic residues" evidence="7">
    <location>
        <begin position="752"/>
        <end position="761"/>
    </location>
</feature>
<dbReference type="PROSITE" id="PS50082">
    <property type="entry name" value="WD_REPEATS_2"/>
    <property type="match status" value="4"/>
</dbReference>
<dbReference type="GO" id="GO:0005634">
    <property type="term" value="C:nucleus"/>
    <property type="evidence" value="ECO:0007669"/>
    <property type="project" value="TreeGrafter"/>
</dbReference>
<evidence type="ECO:0000313" key="8">
    <source>
        <dbReference type="Proteomes" id="UP000515135"/>
    </source>
</evidence>
<dbReference type="GeneID" id="109471078"/>
<keyword evidence="8" id="KW-1185">Reference proteome</keyword>
<dbReference type="InterPro" id="IPR019775">
    <property type="entry name" value="WD40_repeat_CS"/>
</dbReference>
<dbReference type="SMART" id="SM00320">
    <property type="entry name" value="WD40"/>
    <property type="match status" value="6"/>
</dbReference>
<keyword evidence="4" id="KW-0833">Ubl conjugation pathway</keyword>
<dbReference type="PANTHER" id="PTHR22852:SF0">
    <property type="entry name" value="DENTICLELESS PROTEIN HOMOLOG"/>
    <property type="match status" value="1"/>
</dbReference>
<feature type="region of interest" description="Disordered" evidence="7">
    <location>
        <begin position="197"/>
        <end position="228"/>
    </location>
</feature>
<dbReference type="InterPro" id="IPR020472">
    <property type="entry name" value="WD40_PAC1"/>
</dbReference>
<dbReference type="AlphaFoldDB" id="A0A6P4YVR5"/>
<dbReference type="PROSITE" id="PS50294">
    <property type="entry name" value="WD_REPEATS_REGION"/>
    <property type="match status" value="4"/>
</dbReference>
<comment type="similarity">
    <text evidence="5">Belongs to the WD repeat cdt2 family.</text>
</comment>
<evidence type="ECO:0000256" key="6">
    <source>
        <dbReference type="PROSITE-ProRule" id="PRU00221"/>
    </source>
</evidence>
<dbReference type="RefSeq" id="XP_019625829.1">
    <property type="nucleotide sequence ID" value="XM_019770270.1"/>
</dbReference>
<dbReference type="PANTHER" id="PTHR22852">
    <property type="entry name" value="LETHAL 2 DENTICLELESS PROTEIN RETINOIC ACID-REGULATED NUCLEAR MATRIX-ASSOCIATED PROTEIN"/>
    <property type="match status" value="1"/>
</dbReference>
<comment type="pathway">
    <text evidence="1">Protein modification; protein ubiquitination.</text>
</comment>
<organism evidence="8 9">
    <name type="scientific">Branchiostoma belcheri</name>
    <name type="common">Amphioxus</name>
    <dbReference type="NCBI Taxonomy" id="7741"/>
    <lineage>
        <taxon>Eukaryota</taxon>
        <taxon>Metazoa</taxon>
        <taxon>Chordata</taxon>
        <taxon>Cephalochordata</taxon>
        <taxon>Leptocardii</taxon>
        <taxon>Amphioxiformes</taxon>
        <taxon>Branchiostomatidae</taxon>
        <taxon>Branchiostoma</taxon>
    </lineage>
</organism>
<evidence type="ECO:0000256" key="2">
    <source>
        <dbReference type="ARBA" id="ARBA00022574"/>
    </source>
</evidence>
<evidence type="ECO:0000256" key="4">
    <source>
        <dbReference type="ARBA" id="ARBA00022786"/>
    </source>
</evidence>
<evidence type="ECO:0000256" key="7">
    <source>
        <dbReference type="SAM" id="MobiDB-lite"/>
    </source>
</evidence>
<dbReference type="InterPro" id="IPR015943">
    <property type="entry name" value="WD40/YVTN_repeat-like_dom_sf"/>
</dbReference>
<dbReference type="GO" id="GO:0043161">
    <property type="term" value="P:proteasome-mediated ubiquitin-dependent protein catabolic process"/>
    <property type="evidence" value="ECO:0007669"/>
    <property type="project" value="TreeGrafter"/>
</dbReference>
<dbReference type="InterPro" id="IPR051865">
    <property type="entry name" value="WD-repeat_CDT2_adapter"/>
</dbReference>
<sequence>MFGRRSGLFSAIHERRVWGASDKHGGKGTTRGKLDSVINGFVCARGDEYEMDGFEYGTVCPPFAAGFCKVPGQEHVLCVCDEDGFIRLYCTKHDKCHGQLSQWTGHGNAIFDLEWSPHQGIMVTASGDQTARIWDMESTNLMGVFKGHTCSVKSASFRTNDKWVFCTGARDGNILVWDGRCNHNDGYYRPVNSIRNAHTLRMPSTPRPKKKRKVDAATSNPQQDSQQSVTCVVYQDENTIVSAGSVDGTIKLWDMRKNYTAYQCTPIPKHSFQYPGTRVRRRGFSSLVVDSAGTRLFASCTDSTVYMYNCHSMETQPVATFTGHTCSSFYVRCALSPCEEYLISGSSDNSAYIWKVNDPEACPWKLTGHSGEVTAVAWCQDDFTKLITCSDDNTMRVWRHQPPTDKERDPNDVVGDVQRVVRTPQKSAGTWKSETLDSGIRTVGIGSPRMATTVSNKGPTANAASPKHAAGASPNTEAVATAGLPTPANEQSKTSGNSDPAKVSRPQPAITQWLMSAKCSKQTDAKENRTKQINVEDARLSDGEIDKEQRHALSPVKNTSLENKGGKDSRGSNGVQGLVTKGRAEKSSDSPSTCQRKLLTEFISEEKECTIKNSNQTTTELSEMQDVLKQFDSPTANLPNYVVDGFYTRVPSLTRTDSDKENGQQGQRQNWLLQLSLQKRKEGVKEEKRGSAIKKRKISVKSTASSPPKDKVSVSPAATSEPSSIRSFFSPQRSDMTQEKHKQHPAAVSSTTEKHTIYNSQ</sequence>
<accession>A0A6P4YVR5</accession>
<feature type="compositionally biased region" description="Polar residues" evidence="7">
    <location>
        <begin position="450"/>
        <end position="463"/>
    </location>
</feature>
<feature type="compositionally biased region" description="Polar residues" evidence="7">
    <location>
        <begin position="488"/>
        <end position="498"/>
    </location>
</feature>
<feature type="compositionally biased region" description="Basic and acidic residues" evidence="7">
    <location>
        <begin position="680"/>
        <end position="690"/>
    </location>
</feature>
<dbReference type="InterPro" id="IPR001680">
    <property type="entry name" value="WD40_rpt"/>
</dbReference>
<feature type="region of interest" description="Disordered" evidence="7">
    <location>
        <begin position="680"/>
        <end position="761"/>
    </location>
</feature>
<feature type="repeat" description="WD" evidence="6">
    <location>
        <begin position="103"/>
        <end position="144"/>
    </location>
</feature>
<feature type="compositionally biased region" description="Polar residues" evidence="7">
    <location>
        <begin position="424"/>
        <end position="433"/>
    </location>
</feature>
<feature type="repeat" description="WD" evidence="6">
    <location>
        <begin position="222"/>
        <end position="263"/>
    </location>
</feature>
<dbReference type="PROSITE" id="PS00678">
    <property type="entry name" value="WD_REPEATS_1"/>
    <property type="match status" value="2"/>
</dbReference>
<dbReference type="InterPro" id="IPR036322">
    <property type="entry name" value="WD40_repeat_dom_sf"/>
</dbReference>
<feature type="compositionally biased region" description="Basic and acidic residues" evidence="7">
    <location>
        <begin position="521"/>
        <end position="551"/>
    </location>
</feature>
<dbReference type="Gene3D" id="2.130.10.10">
    <property type="entry name" value="YVTN repeat-like/Quinoprotein amine dehydrogenase"/>
    <property type="match status" value="2"/>
</dbReference>
<keyword evidence="2 6" id="KW-0853">WD repeat</keyword>
<evidence type="ECO:0000313" key="9">
    <source>
        <dbReference type="RefSeq" id="XP_019625829.1"/>
    </source>
</evidence>
<dbReference type="SUPFAM" id="SSF50978">
    <property type="entry name" value="WD40 repeat-like"/>
    <property type="match status" value="1"/>
</dbReference>
<proteinExistence type="inferred from homology"/>
<dbReference type="GO" id="GO:0007095">
    <property type="term" value="P:mitotic G2 DNA damage checkpoint signaling"/>
    <property type="evidence" value="ECO:0007669"/>
    <property type="project" value="TreeGrafter"/>
</dbReference>
<evidence type="ECO:0000256" key="5">
    <source>
        <dbReference type="ARBA" id="ARBA00038344"/>
    </source>
</evidence>
<evidence type="ECO:0000256" key="1">
    <source>
        <dbReference type="ARBA" id="ARBA00004906"/>
    </source>
</evidence>
<dbReference type="KEGG" id="bbel:109471078"/>
<feature type="repeat" description="WD" evidence="6">
    <location>
        <begin position="145"/>
        <end position="178"/>
    </location>
</feature>